<dbReference type="EMBL" id="LNQE01001747">
    <property type="protein sequence ID" value="KUG10007.1"/>
    <property type="molecule type" value="Genomic_DNA"/>
</dbReference>
<keyword evidence="1" id="KW-0472">Membrane</keyword>
<evidence type="ECO:0000256" key="1">
    <source>
        <dbReference type="SAM" id="Phobius"/>
    </source>
</evidence>
<proteinExistence type="predicted"/>
<feature type="transmembrane region" description="Helical" evidence="1">
    <location>
        <begin position="12"/>
        <end position="31"/>
    </location>
</feature>
<keyword evidence="1" id="KW-0812">Transmembrane</keyword>
<feature type="transmembrane region" description="Helical" evidence="1">
    <location>
        <begin position="52"/>
        <end position="73"/>
    </location>
</feature>
<feature type="transmembrane region" description="Helical" evidence="1">
    <location>
        <begin position="103"/>
        <end position="123"/>
    </location>
</feature>
<keyword evidence="1" id="KW-1133">Transmembrane helix</keyword>
<comment type="caution">
    <text evidence="2">The sequence shown here is derived from an EMBL/GenBank/DDBJ whole genome shotgun (WGS) entry which is preliminary data.</text>
</comment>
<accession>A0A0W8EMN2</accession>
<gene>
    <name evidence="2" type="ORF">ASZ90_016586</name>
</gene>
<dbReference type="AlphaFoldDB" id="A0A0W8EMN2"/>
<organism evidence="2">
    <name type="scientific">hydrocarbon metagenome</name>
    <dbReference type="NCBI Taxonomy" id="938273"/>
    <lineage>
        <taxon>unclassified sequences</taxon>
        <taxon>metagenomes</taxon>
        <taxon>ecological metagenomes</taxon>
    </lineage>
</organism>
<reference evidence="2" key="1">
    <citation type="journal article" date="2015" name="Proc. Natl. Acad. Sci. U.S.A.">
        <title>Networks of energetic and metabolic interactions define dynamics in microbial communities.</title>
        <authorList>
            <person name="Embree M."/>
            <person name="Liu J.K."/>
            <person name="Al-Bassam M.M."/>
            <person name="Zengler K."/>
        </authorList>
    </citation>
    <scope>NUCLEOTIDE SEQUENCE</scope>
</reference>
<sequence length="174" mass="18530">MATGILSRDVAVIAVPLVTLALGILIGYLAQRSGYCSVGGFRDYYLFRHTRILSGYLTLIVASFAGYLLFWFLTPAAMEHFFWAATSNPLSPVPGAPGGLNTAAYLVFAAIPGFFVGFICILLGGCPIRQTVMASEGNMRAGFFFIGMCIGSILFAAVVSGWMVTLMKTLGFGA</sequence>
<protein>
    <submittedName>
        <fullName evidence="2">Uncharacterized protein</fullName>
    </submittedName>
</protein>
<feature type="transmembrane region" description="Helical" evidence="1">
    <location>
        <begin position="143"/>
        <end position="164"/>
    </location>
</feature>
<name>A0A0W8EMN2_9ZZZZ</name>
<evidence type="ECO:0000313" key="2">
    <source>
        <dbReference type="EMBL" id="KUG10007.1"/>
    </source>
</evidence>